<dbReference type="CDD" id="cd05313">
    <property type="entry name" value="NAD_bind_2_Glu_DH"/>
    <property type="match status" value="1"/>
</dbReference>
<evidence type="ECO:0000259" key="6">
    <source>
        <dbReference type="SMART" id="SM00839"/>
    </source>
</evidence>
<dbReference type="PIRSF" id="PIRSF000185">
    <property type="entry name" value="Glu_DH"/>
    <property type="match status" value="1"/>
</dbReference>
<keyword evidence="8" id="KW-1185">Reference proteome</keyword>
<comment type="similarity">
    <text evidence="1 4 5">Belongs to the Glu/Leu/Phe/Val dehydrogenases family.</text>
</comment>
<dbReference type="PANTHER" id="PTHR43571">
    <property type="entry name" value="NADP-SPECIFIC GLUTAMATE DEHYDROGENASE 1-RELATED"/>
    <property type="match status" value="1"/>
</dbReference>
<dbReference type="Proteomes" id="UP000627838">
    <property type="component" value="Unassembled WGS sequence"/>
</dbReference>
<dbReference type="NCBIfam" id="NF006929">
    <property type="entry name" value="PRK09414.1"/>
    <property type="match status" value="1"/>
</dbReference>
<dbReference type="Gene3D" id="3.40.50.10860">
    <property type="entry name" value="Leucine Dehydrogenase, chain A, domain 1"/>
    <property type="match status" value="1"/>
</dbReference>
<dbReference type="Gene3D" id="3.40.50.720">
    <property type="entry name" value="NAD(P)-binding Rossmann-like Domain"/>
    <property type="match status" value="1"/>
</dbReference>
<dbReference type="InterPro" id="IPR033524">
    <property type="entry name" value="Glu/Leu/Phe/Val_DH_AS"/>
</dbReference>
<reference evidence="7 8" key="1">
    <citation type="submission" date="2020-10" db="EMBL/GenBank/DDBJ databases">
        <title>Sequencing the genomes of 1000 actinobacteria strains.</title>
        <authorList>
            <person name="Klenk H.-P."/>
        </authorList>
    </citation>
    <scope>NUCLEOTIDE SEQUENCE [LARGE SCALE GENOMIC DNA]</scope>
    <source>
        <strain evidence="7 8">DSM 46744</strain>
    </source>
</reference>
<evidence type="ECO:0000256" key="5">
    <source>
        <dbReference type="RuleBase" id="RU004417"/>
    </source>
</evidence>
<dbReference type="InterPro" id="IPR006097">
    <property type="entry name" value="Glu/Leu/Phe/Val/Trp_DH_dimer"/>
</dbReference>
<dbReference type="GO" id="GO:0004354">
    <property type="term" value="F:glutamate dehydrogenase (NADP+) activity"/>
    <property type="evidence" value="ECO:0007669"/>
    <property type="project" value="UniProtKB-EC"/>
</dbReference>
<dbReference type="Pfam" id="PF00208">
    <property type="entry name" value="ELFV_dehydrog"/>
    <property type="match status" value="1"/>
</dbReference>
<dbReference type="EMBL" id="JADBDZ010000001">
    <property type="protein sequence ID" value="MBE1536064.1"/>
    <property type="molecule type" value="Genomic_DNA"/>
</dbReference>
<comment type="caution">
    <text evidence="7">The sequence shown here is derived from an EMBL/GenBank/DDBJ whole genome shotgun (WGS) entry which is preliminary data.</text>
</comment>
<dbReference type="Pfam" id="PF02812">
    <property type="entry name" value="ELFV_dehydrog_N"/>
    <property type="match status" value="1"/>
</dbReference>
<gene>
    <name evidence="7" type="ORF">H4W34_005897</name>
</gene>
<dbReference type="InterPro" id="IPR006095">
    <property type="entry name" value="Glu/Leu/Phe/Val/Trp_DH"/>
</dbReference>
<dbReference type="InterPro" id="IPR046346">
    <property type="entry name" value="Aminoacid_DH-like_N_sf"/>
</dbReference>
<protein>
    <recommendedName>
        <fullName evidence="4">Glutamate dehydrogenase</fullName>
    </recommendedName>
</protein>
<evidence type="ECO:0000313" key="7">
    <source>
        <dbReference type="EMBL" id="MBE1536064.1"/>
    </source>
</evidence>
<comment type="subunit">
    <text evidence="2">Homohexamer.</text>
</comment>
<keyword evidence="3 4" id="KW-0560">Oxidoreductase</keyword>
<dbReference type="PRINTS" id="PR00082">
    <property type="entry name" value="GLFDHDRGNASE"/>
</dbReference>
<evidence type="ECO:0000256" key="3">
    <source>
        <dbReference type="ARBA" id="ARBA00023002"/>
    </source>
</evidence>
<dbReference type="RefSeq" id="WP_192762158.1">
    <property type="nucleotide sequence ID" value="NZ_JADBDZ010000001.1"/>
</dbReference>
<dbReference type="Gene3D" id="1.10.285.10">
    <property type="entry name" value="Glutamate Dehydrogenase, chain A, domain 3"/>
    <property type="match status" value="2"/>
</dbReference>
<dbReference type="InterPro" id="IPR050724">
    <property type="entry name" value="Glu_Leu_Phe_Val_DH"/>
</dbReference>
<evidence type="ECO:0000256" key="1">
    <source>
        <dbReference type="ARBA" id="ARBA00006382"/>
    </source>
</evidence>
<feature type="domain" description="Glutamate/phenylalanine/leucine/valine/L-tryptophan dehydrogenase C-terminal" evidence="6">
    <location>
        <begin position="215"/>
        <end position="456"/>
    </location>
</feature>
<dbReference type="PROSITE" id="PS00074">
    <property type="entry name" value="GLFV_DEHYDROGENASE"/>
    <property type="match status" value="1"/>
</dbReference>
<dbReference type="SUPFAM" id="SSF53223">
    <property type="entry name" value="Aminoacid dehydrogenase-like, N-terminal domain"/>
    <property type="match status" value="1"/>
</dbReference>
<name>A0ABR9JZR1_9ACTN</name>
<dbReference type="InterPro" id="IPR033922">
    <property type="entry name" value="NAD_bind_Glu_DH"/>
</dbReference>
<dbReference type="InterPro" id="IPR006096">
    <property type="entry name" value="Glu/Leu/Phe/Val/Trp_DH_C"/>
</dbReference>
<proteinExistence type="inferred from homology"/>
<dbReference type="InterPro" id="IPR036291">
    <property type="entry name" value="NAD(P)-bd_dom_sf"/>
</dbReference>
<dbReference type="SMART" id="SM00839">
    <property type="entry name" value="ELFV_dehydrog"/>
    <property type="match status" value="1"/>
</dbReference>
<dbReference type="InterPro" id="IPR014362">
    <property type="entry name" value="Glu_DH"/>
</dbReference>
<evidence type="ECO:0000256" key="2">
    <source>
        <dbReference type="ARBA" id="ARBA00011643"/>
    </source>
</evidence>
<evidence type="ECO:0000256" key="4">
    <source>
        <dbReference type="PIRNR" id="PIRNR000185"/>
    </source>
</evidence>
<dbReference type="SUPFAM" id="SSF51735">
    <property type="entry name" value="NAD(P)-binding Rossmann-fold domains"/>
    <property type="match status" value="1"/>
</dbReference>
<dbReference type="PANTHER" id="PTHR43571:SF1">
    <property type="entry name" value="NADP-SPECIFIC GLUTAMATE DEHYDROGENASE 1-RELATED"/>
    <property type="match status" value="1"/>
</dbReference>
<sequence length="458" mass="49315">MPLSPRLPGSPDVLAALEETYDGVLRRDPGEPEFHQAVHEVLESLPAVLSARPRLAASRLVERLIEPERQIMFRVPWQDDAGRVHVNRGFRVEFNGALGPYKGGLRFHPTVNLGIVKFLGFEQIFKNALTGLGIGGGKGGSDFDPHGRSDDEVMRFCQSFMTELYRHVGEHTDVPAGDIGVGGREVGYLFGQYRRVTNRWEAGVLTGKGQGWGGSAGRTEATGYGSVLFTAEMLKRRGEDLDGQQIVVSGSGNVAIYSIEKAQALGANVITVSDSGGYVVDEKGIDLDLLKHVKEVDRGRVSDYAEMRGSSARFVPAGRVWDVPADIALPSATQNELDAESARILVRNGVKAVAEGANMPTTPEAVHILQDAGVAFGPGKAANAGGVAVSALEMRQNAGRESWTFEQVENELARIMRDIHDTCFETADRYGAPGDYVVGANIAGFERVADAMLAQGLI</sequence>
<evidence type="ECO:0000313" key="8">
    <source>
        <dbReference type="Proteomes" id="UP000627838"/>
    </source>
</evidence>
<organism evidence="7 8">
    <name type="scientific">Actinomadura algeriensis</name>
    <dbReference type="NCBI Taxonomy" id="1679523"/>
    <lineage>
        <taxon>Bacteria</taxon>
        <taxon>Bacillati</taxon>
        <taxon>Actinomycetota</taxon>
        <taxon>Actinomycetes</taxon>
        <taxon>Streptosporangiales</taxon>
        <taxon>Thermomonosporaceae</taxon>
        <taxon>Actinomadura</taxon>
    </lineage>
</organism>
<accession>A0ABR9JZR1</accession>